<protein>
    <submittedName>
        <fullName evidence="1">Cox family DNA-binding protein</fullName>
    </submittedName>
</protein>
<dbReference type="Pfam" id="PF10743">
    <property type="entry name" value="Phage_Cox"/>
    <property type="match status" value="1"/>
</dbReference>
<keyword evidence="1" id="KW-0238">DNA-binding</keyword>
<sequence length="97" mass="10950">MSKQVVSLSDALPYQEFARLIGKTPEAVKGMIDKNKLPVVEMRTPGKPTARAECWVYLPAWNEGLKLAFESRPKEIREGWLLWLGLGEPSSPVRQVK</sequence>
<dbReference type="RefSeq" id="WP_309047932.1">
    <property type="nucleotide sequence ID" value="NZ_JAVIGA010000020.1"/>
</dbReference>
<evidence type="ECO:0000313" key="1">
    <source>
        <dbReference type="EMBL" id="MDQ9128267.1"/>
    </source>
</evidence>
<dbReference type="AlphaFoldDB" id="A0AAJ1YFC2"/>
<accession>A0AAJ1YFC2</accession>
<dbReference type="InterPro" id="IPR038147">
    <property type="entry name" value="Cox_sf"/>
</dbReference>
<dbReference type="GO" id="GO:0003677">
    <property type="term" value="F:DNA binding"/>
    <property type="evidence" value="ECO:0007669"/>
    <property type="project" value="UniProtKB-KW"/>
</dbReference>
<proteinExistence type="predicted"/>
<name>A0AAJ1YFC2_SERFO</name>
<gene>
    <name evidence="1" type="ORF">RDT67_17720</name>
</gene>
<evidence type="ECO:0000313" key="2">
    <source>
        <dbReference type="Proteomes" id="UP001224622"/>
    </source>
</evidence>
<dbReference type="InterPro" id="IPR019679">
    <property type="entry name" value="Phage_P2_Cox"/>
</dbReference>
<reference evidence="1" key="1">
    <citation type="submission" date="2023-08" db="EMBL/GenBank/DDBJ databases">
        <title>The Comparative Genomic Analysis of Yersiniaceae from Polar Regions.</title>
        <authorList>
            <person name="Goncharov A."/>
            <person name="Aslanov B."/>
            <person name="Kolodzhieva V."/>
            <person name="Azarov D."/>
            <person name="Mochov A."/>
            <person name="Lebedeva E."/>
        </authorList>
    </citation>
    <scope>NUCLEOTIDE SEQUENCE</scope>
    <source>
        <strain evidence="1">Vf</strain>
    </source>
</reference>
<dbReference type="EMBL" id="JAVIGA010000020">
    <property type="protein sequence ID" value="MDQ9128267.1"/>
    <property type="molecule type" value="Genomic_DNA"/>
</dbReference>
<dbReference type="Gene3D" id="6.10.200.10">
    <property type="entry name" value="Regulatory phage protein Cox"/>
    <property type="match status" value="1"/>
</dbReference>
<comment type="caution">
    <text evidence="1">The sequence shown here is derived from an EMBL/GenBank/DDBJ whole genome shotgun (WGS) entry which is preliminary data.</text>
</comment>
<organism evidence="1 2">
    <name type="scientific">Serratia fonticola</name>
    <dbReference type="NCBI Taxonomy" id="47917"/>
    <lineage>
        <taxon>Bacteria</taxon>
        <taxon>Pseudomonadati</taxon>
        <taxon>Pseudomonadota</taxon>
        <taxon>Gammaproteobacteria</taxon>
        <taxon>Enterobacterales</taxon>
        <taxon>Yersiniaceae</taxon>
        <taxon>Serratia</taxon>
    </lineage>
</organism>
<dbReference type="Proteomes" id="UP001224622">
    <property type="component" value="Unassembled WGS sequence"/>
</dbReference>